<dbReference type="RefSeq" id="WP_381170305.1">
    <property type="nucleotide sequence ID" value="NZ_JBHSFK010000007.1"/>
</dbReference>
<name>A0ABV9AMQ9_9ACTN</name>
<keyword evidence="1" id="KW-0472">Membrane</keyword>
<protein>
    <recommendedName>
        <fullName evidence="4">Integral membrane protein</fullName>
    </recommendedName>
</protein>
<comment type="caution">
    <text evidence="2">The sequence shown here is derived from an EMBL/GenBank/DDBJ whole genome shotgun (WGS) entry which is preliminary data.</text>
</comment>
<evidence type="ECO:0000313" key="2">
    <source>
        <dbReference type="EMBL" id="MFC4500475.1"/>
    </source>
</evidence>
<dbReference type="Proteomes" id="UP001595839">
    <property type="component" value="Unassembled WGS sequence"/>
</dbReference>
<feature type="transmembrane region" description="Helical" evidence="1">
    <location>
        <begin position="219"/>
        <end position="244"/>
    </location>
</feature>
<evidence type="ECO:0000313" key="3">
    <source>
        <dbReference type="Proteomes" id="UP001595839"/>
    </source>
</evidence>
<feature type="transmembrane region" description="Helical" evidence="1">
    <location>
        <begin position="42"/>
        <end position="62"/>
    </location>
</feature>
<accession>A0ABV9AMQ9</accession>
<evidence type="ECO:0008006" key="4">
    <source>
        <dbReference type="Google" id="ProtNLM"/>
    </source>
</evidence>
<reference evidence="3" key="1">
    <citation type="journal article" date="2019" name="Int. J. Syst. Evol. Microbiol.">
        <title>The Global Catalogue of Microorganisms (GCM) 10K type strain sequencing project: providing services to taxonomists for standard genome sequencing and annotation.</title>
        <authorList>
            <consortium name="The Broad Institute Genomics Platform"/>
            <consortium name="The Broad Institute Genome Sequencing Center for Infectious Disease"/>
            <person name="Wu L."/>
            <person name="Ma J."/>
        </authorList>
    </citation>
    <scope>NUCLEOTIDE SEQUENCE [LARGE SCALE GENOMIC DNA]</scope>
    <source>
        <strain evidence="3">CGMCC 4.7177</strain>
    </source>
</reference>
<keyword evidence="3" id="KW-1185">Reference proteome</keyword>
<organism evidence="2 3">
    <name type="scientific">Streptomyces vulcanius</name>
    <dbReference type="NCBI Taxonomy" id="1441876"/>
    <lineage>
        <taxon>Bacteria</taxon>
        <taxon>Bacillati</taxon>
        <taxon>Actinomycetota</taxon>
        <taxon>Actinomycetes</taxon>
        <taxon>Kitasatosporales</taxon>
        <taxon>Streptomycetaceae</taxon>
        <taxon>Streptomyces</taxon>
    </lineage>
</organism>
<sequence>MLDTVSPERLLARADLCARWAGLALGAVVAQQLALIRSDDMSMPFVSAVTAFGLCAVGGVLLGDSLTPAPQDTVRKAALAPRRVRDHVPPRMAPLIAFQAACLTVLLTIGATVGSVDKTGRAGRGLAVTCRTTTRHLSPWPGLFYTPLILISLALGTAACVWALRRVAHRPGDNRQRHDRSWAITAAWGLLVSSQLLLVLGMIATVLSKATCAGMLGNVTALVIYPLGLVSLFTLGWCVFTIVVPRAVDDIPAVRTGADDLPAGRTVADDLPATRALGDDE</sequence>
<feature type="transmembrane region" description="Helical" evidence="1">
    <location>
        <begin position="92"/>
        <end position="113"/>
    </location>
</feature>
<evidence type="ECO:0000256" key="1">
    <source>
        <dbReference type="SAM" id="Phobius"/>
    </source>
</evidence>
<dbReference type="EMBL" id="JBHSFK010000007">
    <property type="protein sequence ID" value="MFC4500475.1"/>
    <property type="molecule type" value="Genomic_DNA"/>
</dbReference>
<proteinExistence type="predicted"/>
<feature type="transmembrane region" description="Helical" evidence="1">
    <location>
        <begin position="144"/>
        <end position="164"/>
    </location>
</feature>
<feature type="transmembrane region" description="Helical" evidence="1">
    <location>
        <begin position="185"/>
        <end position="207"/>
    </location>
</feature>
<gene>
    <name evidence="2" type="ORF">ACFPIH_13180</name>
</gene>
<keyword evidence="1" id="KW-0812">Transmembrane</keyword>
<keyword evidence="1" id="KW-1133">Transmembrane helix</keyword>